<sequence>MNFTCRPLLFCRQNKTVEWEFKEVKTLWGFIDFKKGLFEINSAQSD</sequence>
<proteinExistence type="predicted"/>
<evidence type="ECO:0000313" key="2">
    <source>
        <dbReference type="Proteomes" id="UP000018721"/>
    </source>
</evidence>
<evidence type="ECO:0000313" key="1">
    <source>
        <dbReference type="EMBL" id="ETI42949.1"/>
    </source>
</evidence>
<dbReference type="Proteomes" id="UP000018721">
    <property type="component" value="Unassembled WGS sequence"/>
</dbReference>
<organism evidence="1 2">
    <name type="scientific">Phytophthora nicotianae P1569</name>
    <dbReference type="NCBI Taxonomy" id="1317065"/>
    <lineage>
        <taxon>Eukaryota</taxon>
        <taxon>Sar</taxon>
        <taxon>Stramenopiles</taxon>
        <taxon>Oomycota</taxon>
        <taxon>Peronosporomycetes</taxon>
        <taxon>Peronosporales</taxon>
        <taxon>Peronosporaceae</taxon>
        <taxon>Phytophthora</taxon>
    </lineage>
</organism>
<gene>
    <name evidence="1" type="ORF">F443_12015</name>
</gene>
<name>V9EUM0_PHYNI</name>
<reference evidence="1 2" key="1">
    <citation type="submission" date="2013-11" db="EMBL/GenBank/DDBJ databases">
        <title>The Genome Sequence of Phytophthora parasitica P1569.</title>
        <authorList>
            <consortium name="The Broad Institute Genomics Platform"/>
            <person name="Russ C."/>
            <person name="Tyler B."/>
            <person name="Panabieres F."/>
            <person name="Shan W."/>
            <person name="Tripathy S."/>
            <person name="Grunwald N."/>
            <person name="Machado M."/>
            <person name="Johnson C.S."/>
            <person name="Arredondo F."/>
            <person name="Hong C."/>
            <person name="Coffey M."/>
            <person name="Young S.K."/>
            <person name="Zeng Q."/>
            <person name="Gargeya S."/>
            <person name="Fitzgerald M."/>
            <person name="Abouelleil A."/>
            <person name="Alvarado L."/>
            <person name="Chapman S.B."/>
            <person name="Gainer-Dewar J."/>
            <person name="Goldberg J."/>
            <person name="Griggs A."/>
            <person name="Gujja S."/>
            <person name="Hansen M."/>
            <person name="Howarth C."/>
            <person name="Imamovic A."/>
            <person name="Ireland A."/>
            <person name="Larimer J."/>
            <person name="McCowan C."/>
            <person name="Murphy C."/>
            <person name="Pearson M."/>
            <person name="Poon T.W."/>
            <person name="Priest M."/>
            <person name="Roberts A."/>
            <person name="Saif S."/>
            <person name="Shea T."/>
            <person name="Sykes S."/>
            <person name="Wortman J."/>
            <person name="Nusbaum C."/>
            <person name="Birren B."/>
        </authorList>
    </citation>
    <scope>NUCLEOTIDE SEQUENCE [LARGE SCALE GENOMIC DNA]</scope>
    <source>
        <strain evidence="1 2">P1569</strain>
    </source>
</reference>
<comment type="caution">
    <text evidence="1">The sequence shown here is derived from an EMBL/GenBank/DDBJ whole genome shotgun (WGS) entry which is preliminary data.</text>
</comment>
<dbReference type="HOGENOM" id="CLU_3192541_0_0_1"/>
<dbReference type="AlphaFoldDB" id="V9EUM0"/>
<keyword evidence="2" id="KW-1185">Reference proteome</keyword>
<accession>V9EUM0</accession>
<dbReference type="EMBL" id="ANIZ01002044">
    <property type="protein sequence ID" value="ETI42949.1"/>
    <property type="molecule type" value="Genomic_DNA"/>
</dbReference>
<protein>
    <submittedName>
        <fullName evidence="1">Uncharacterized protein</fullName>
    </submittedName>
</protein>